<dbReference type="Proteomes" id="UP000261660">
    <property type="component" value="Unplaced"/>
</dbReference>
<feature type="transmembrane region" description="Helical" evidence="1">
    <location>
        <begin position="52"/>
        <end position="75"/>
    </location>
</feature>
<reference evidence="2" key="2">
    <citation type="submission" date="2025-09" db="UniProtKB">
        <authorList>
            <consortium name="Ensembl"/>
        </authorList>
    </citation>
    <scope>IDENTIFICATION</scope>
</reference>
<organism evidence="2 3">
    <name type="scientific">Labrus bergylta</name>
    <name type="common">ballan wrasse</name>
    <dbReference type="NCBI Taxonomy" id="56723"/>
    <lineage>
        <taxon>Eukaryota</taxon>
        <taxon>Metazoa</taxon>
        <taxon>Chordata</taxon>
        <taxon>Craniata</taxon>
        <taxon>Vertebrata</taxon>
        <taxon>Euteleostomi</taxon>
        <taxon>Actinopterygii</taxon>
        <taxon>Neopterygii</taxon>
        <taxon>Teleostei</taxon>
        <taxon>Neoteleostei</taxon>
        <taxon>Acanthomorphata</taxon>
        <taxon>Eupercaria</taxon>
        <taxon>Labriformes</taxon>
        <taxon>Labridae</taxon>
        <taxon>Labrus</taxon>
    </lineage>
</organism>
<reference evidence="2" key="1">
    <citation type="submission" date="2025-08" db="UniProtKB">
        <authorList>
            <consortium name="Ensembl"/>
        </authorList>
    </citation>
    <scope>IDENTIFICATION</scope>
</reference>
<dbReference type="Ensembl" id="ENSLBET00000021995.1">
    <property type="protein sequence ID" value="ENSLBEP00000020867.1"/>
    <property type="gene ID" value="ENSLBEG00000016045.1"/>
</dbReference>
<keyword evidence="1" id="KW-1133">Transmembrane helix</keyword>
<name>A0A3Q3FMC2_9LABR</name>
<evidence type="ECO:0000313" key="2">
    <source>
        <dbReference type="Ensembl" id="ENSLBEP00000020867.1"/>
    </source>
</evidence>
<sequence>RGVPGPRKSCTWTEFPFFNNSSLIAQSSAVSNCDVTLLTCLLIGSYRFWSLFILWLTHMTVCQIVIFFLSSALILCSCFTLRCSKVILVLGLEFELCCGC</sequence>
<dbReference type="InParanoid" id="A0A3Q3FMC2"/>
<keyword evidence="1" id="KW-0812">Transmembrane</keyword>
<evidence type="ECO:0000313" key="3">
    <source>
        <dbReference type="Proteomes" id="UP000261660"/>
    </source>
</evidence>
<dbReference type="AlphaFoldDB" id="A0A3Q3FMC2"/>
<accession>A0A3Q3FMC2</accession>
<dbReference type="STRING" id="56723.ENSLBEP00000020867"/>
<evidence type="ECO:0000256" key="1">
    <source>
        <dbReference type="SAM" id="Phobius"/>
    </source>
</evidence>
<proteinExistence type="predicted"/>
<protein>
    <submittedName>
        <fullName evidence="2">Uncharacterized protein</fullName>
    </submittedName>
</protein>
<keyword evidence="3" id="KW-1185">Reference proteome</keyword>
<keyword evidence="1" id="KW-0472">Membrane</keyword>